<protein>
    <submittedName>
        <fullName evidence="1">Uncharacterized protein</fullName>
    </submittedName>
</protein>
<accession>A0A0E9UJW8</accession>
<name>A0A0E9UJW8_ANGAN</name>
<proteinExistence type="predicted"/>
<organism evidence="1">
    <name type="scientific">Anguilla anguilla</name>
    <name type="common">European freshwater eel</name>
    <name type="synonym">Muraena anguilla</name>
    <dbReference type="NCBI Taxonomy" id="7936"/>
    <lineage>
        <taxon>Eukaryota</taxon>
        <taxon>Metazoa</taxon>
        <taxon>Chordata</taxon>
        <taxon>Craniata</taxon>
        <taxon>Vertebrata</taxon>
        <taxon>Euteleostomi</taxon>
        <taxon>Actinopterygii</taxon>
        <taxon>Neopterygii</taxon>
        <taxon>Teleostei</taxon>
        <taxon>Anguilliformes</taxon>
        <taxon>Anguillidae</taxon>
        <taxon>Anguilla</taxon>
    </lineage>
</organism>
<reference evidence="1" key="1">
    <citation type="submission" date="2014-11" db="EMBL/GenBank/DDBJ databases">
        <authorList>
            <person name="Amaro Gonzalez C."/>
        </authorList>
    </citation>
    <scope>NUCLEOTIDE SEQUENCE</scope>
</reference>
<sequence length="13" mass="1633">MQKYPICNTKMEF</sequence>
<reference evidence="1" key="2">
    <citation type="journal article" date="2015" name="Fish Shellfish Immunol.">
        <title>Early steps in the European eel (Anguilla anguilla)-Vibrio vulnificus interaction in the gills: Role of the RtxA13 toxin.</title>
        <authorList>
            <person name="Callol A."/>
            <person name="Pajuelo D."/>
            <person name="Ebbesson L."/>
            <person name="Teles M."/>
            <person name="MacKenzie S."/>
            <person name="Amaro C."/>
        </authorList>
    </citation>
    <scope>NUCLEOTIDE SEQUENCE</scope>
</reference>
<dbReference type="EMBL" id="GBXM01042418">
    <property type="protein sequence ID" value="JAH66159.1"/>
    <property type="molecule type" value="Transcribed_RNA"/>
</dbReference>
<evidence type="ECO:0000313" key="1">
    <source>
        <dbReference type="EMBL" id="JAH66159.1"/>
    </source>
</evidence>